<organism evidence="2 3">
    <name type="scientific">Bowmanella denitrificans</name>
    <dbReference type="NCBI Taxonomy" id="366582"/>
    <lineage>
        <taxon>Bacteria</taxon>
        <taxon>Pseudomonadati</taxon>
        <taxon>Pseudomonadota</taxon>
        <taxon>Gammaproteobacteria</taxon>
        <taxon>Alteromonadales</taxon>
        <taxon>Alteromonadaceae</taxon>
        <taxon>Bowmanella</taxon>
    </lineage>
</organism>
<sequence length="202" mass="22057">MLDTIKHWHSKLSQCFLVLISINVFDAVAQSQDIYTADGIMMQTALDINGIPEQAVLVMAVTLPDEDSLILPFTFTGNPEVVTLHAYFNNNEIDVESGILEQSNNIDYMILDISSVKMQFGNLKLVLNTGGNDVAELFLIESVNYTDADVEKELGDTNTGAHTGSSGGSVSIYLIFILILGSIVEKLHVRRSASKLKSSSKT</sequence>
<dbReference type="Proteomes" id="UP001501757">
    <property type="component" value="Unassembled WGS sequence"/>
</dbReference>
<protein>
    <recommendedName>
        <fullName evidence="4">GlyGly-CTERM sorting domain-containing protein</fullName>
    </recommendedName>
</protein>
<keyword evidence="3" id="KW-1185">Reference proteome</keyword>
<accession>A0ABN0X4M0</accession>
<evidence type="ECO:0000313" key="3">
    <source>
        <dbReference type="Proteomes" id="UP001501757"/>
    </source>
</evidence>
<feature type="transmembrane region" description="Helical" evidence="1">
    <location>
        <begin position="170"/>
        <end position="189"/>
    </location>
</feature>
<dbReference type="RefSeq" id="WP_343844477.1">
    <property type="nucleotide sequence ID" value="NZ_BAAAEI010000010.1"/>
</dbReference>
<gene>
    <name evidence="2" type="ORF">GCM10009092_18990</name>
</gene>
<evidence type="ECO:0000256" key="1">
    <source>
        <dbReference type="SAM" id="Phobius"/>
    </source>
</evidence>
<evidence type="ECO:0008006" key="4">
    <source>
        <dbReference type="Google" id="ProtNLM"/>
    </source>
</evidence>
<keyword evidence="1" id="KW-0472">Membrane</keyword>
<reference evidence="2 3" key="1">
    <citation type="journal article" date="2019" name="Int. J. Syst. Evol. Microbiol.">
        <title>The Global Catalogue of Microorganisms (GCM) 10K type strain sequencing project: providing services to taxonomists for standard genome sequencing and annotation.</title>
        <authorList>
            <consortium name="The Broad Institute Genomics Platform"/>
            <consortium name="The Broad Institute Genome Sequencing Center for Infectious Disease"/>
            <person name="Wu L."/>
            <person name="Ma J."/>
        </authorList>
    </citation>
    <scope>NUCLEOTIDE SEQUENCE [LARGE SCALE GENOMIC DNA]</scope>
    <source>
        <strain evidence="2 3">JCM 13378</strain>
    </source>
</reference>
<keyword evidence="1" id="KW-1133">Transmembrane helix</keyword>
<evidence type="ECO:0000313" key="2">
    <source>
        <dbReference type="EMBL" id="GAA0354938.1"/>
    </source>
</evidence>
<name>A0ABN0X4M0_9ALTE</name>
<keyword evidence="1" id="KW-0812">Transmembrane</keyword>
<proteinExistence type="predicted"/>
<dbReference type="EMBL" id="BAAAEI010000010">
    <property type="protein sequence ID" value="GAA0354938.1"/>
    <property type="molecule type" value="Genomic_DNA"/>
</dbReference>
<comment type="caution">
    <text evidence="2">The sequence shown here is derived from an EMBL/GenBank/DDBJ whole genome shotgun (WGS) entry which is preliminary data.</text>
</comment>